<feature type="transmembrane region" description="Helical" evidence="9">
    <location>
        <begin position="273"/>
        <end position="298"/>
    </location>
</feature>
<evidence type="ECO:0000256" key="7">
    <source>
        <dbReference type="ARBA" id="ARBA00022989"/>
    </source>
</evidence>
<dbReference type="Proteomes" id="UP000255234">
    <property type="component" value="Unassembled WGS sequence"/>
</dbReference>
<evidence type="ECO:0000259" key="10">
    <source>
        <dbReference type="Pfam" id="PF00324"/>
    </source>
</evidence>
<gene>
    <name evidence="11" type="primary">pheP_2</name>
    <name evidence="11" type="ORF">NCTC10571_01852</name>
</gene>
<protein>
    <submittedName>
        <fullName evidence="11">Phenylalanine-specific permease</fullName>
    </submittedName>
</protein>
<dbReference type="PIRSF" id="PIRSF006060">
    <property type="entry name" value="AA_transporter"/>
    <property type="match status" value="1"/>
</dbReference>
<keyword evidence="4" id="KW-1003">Cell membrane</keyword>
<dbReference type="FunFam" id="1.20.1740.10:FF:000001">
    <property type="entry name" value="Amino acid permease"/>
    <property type="match status" value="1"/>
</dbReference>
<organism evidence="11 12">
    <name type="scientific">Megamonas hypermegale</name>
    <dbReference type="NCBI Taxonomy" id="158847"/>
    <lineage>
        <taxon>Bacteria</taxon>
        <taxon>Bacillati</taxon>
        <taxon>Bacillota</taxon>
        <taxon>Negativicutes</taxon>
        <taxon>Selenomonadales</taxon>
        <taxon>Selenomonadaceae</taxon>
        <taxon>Megamonas</taxon>
    </lineage>
</organism>
<evidence type="ECO:0000256" key="2">
    <source>
        <dbReference type="ARBA" id="ARBA00008583"/>
    </source>
</evidence>
<dbReference type="AlphaFoldDB" id="A0A378NVK2"/>
<feature type="transmembrane region" description="Helical" evidence="9">
    <location>
        <begin position="330"/>
        <end position="351"/>
    </location>
</feature>
<dbReference type="Pfam" id="PF00324">
    <property type="entry name" value="AA_permease"/>
    <property type="match status" value="1"/>
</dbReference>
<keyword evidence="8 9" id="KW-0472">Membrane</keyword>
<feature type="transmembrane region" description="Helical" evidence="9">
    <location>
        <begin position="156"/>
        <end position="178"/>
    </location>
</feature>
<evidence type="ECO:0000256" key="4">
    <source>
        <dbReference type="ARBA" id="ARBA00022475"/>
    </source>
</evidence>
<feature type="transmembrane region" description="Helical" evidence="9">
    <location>
        <begin position="126"/>
        <end position="144"/>
    </location>
</feature>
<feature type="transmembrane region" description="Helical" evidence="9">
    <location>
        <begin position="239"/>
        <end position="261"/>
    </location>
</feature>
<feature type="domain" description="Amino acid permease/ SLC12A" evidence="10">
    <location>
        <begin position="17"/>
        <end position="449"/>
    </location>
</feature>
<dbReference type="PANTHER" id="PTHR43495">
    <property type="entry name" value="GABA PERMEASE"/>
    <property type="match status" value="1"/>
</dbReference>
<evidence type="ECO:0000256" key="8">
    <source>
        <dbReference type="ARBA" id="ARBA00023136"/>
    </source>
</evidence>
<dbReference type="PANTHER" id="PTHR43495:SF4">
    <property type="entry name" value="AROMATIC AMINO ACID TRANSPORT PROTEIN AROP"/>
    <property type="match status" value="1"/>
</dbReference>
<evidence type="ECO:0000256" key="5">
    <source>
        <dbReference type="ARBA" id="ARBA00022692"/>
    </source>
</evidence>
<evidence type="ECO:0000313" key="12">
    <source>
        <dbReference type="Proteomes" id="UP000255234"/>
    </source>
</evidence>
<dbReference type="EMBL" id="UGPP01000001">
    <property type="protein sequence ID" value="STY71689.1"/>
    <property type="molecule type" value="Genomic_DNA"/>
</dbReference>
<feature type="transmembrane region" description="Helical" evidence="9">
    <location>
        <begin position="20"/>
        <end position="39"/>
    </location>
</feature>
<name>A0A378NVK2_9FIRM</name>
<feature type="transmembrane region" description="Helical" evidence="9">
    <location>
        <begin position="357"/>
        <end position="380"/>
    </location>
</feature>
<reference evidence="11 12" key="1">
    <citation type="submission" date="2018-06" db="EMBL/GenBank/DDBJ databases">
        <authorList>
            <consortium name="Pathogen Informatics"/>
            <person name="Doyle S."/>
        </authorList>
    </citation>
    <scope>NUCLEOTIDE SEQUENCE [LARGE SCALE GENOMIC DNA]</scope>
    <source>
        <strain evidence="11 12">NCTC10571</strain>
    </source>
</reference>
<feature type="transmembrane region" description="Helical" evidence="9">
    <location>
        <begin position="198"/>
        <end position="218"/>
    </location>
</feature>
<dbReference type="GO" id="GO:0005886">
    <property type="term" value="C:plasma membrane"/>
    <property type="evidence" value="ECO:0007669"/>
    <property type="project" value="UniProtKB-SubCell"/>
</dbReference>
<keyword evidence="3" id="KW-0813">Transport</keyword>
<dbReference type="GO" id="GO:0055085">
    <property type="term" value="P:transmembrane transport"/>
    <property type="evidence" value="ECO:0007669"/>
    <property type="project" value="InterPro"/>
</dbReference>
<sequence>MKTNSQQSLKRGLKNRHLQMIALGGAIGTGLFYGSASTIQLAGPAISLSYLIGGCVIFFIMRMLGEMAVDNPVSGSFSSYANTYWHEFVGFLSGWNYWMNYVIVSMVELTAVGIYINYWLPDVPQWLSALICLITITVINLINVKLYGEFEFCTAIIKVVAICCMIIFGIYIICTDMGTFPENLSNLWSHGGYLPNGWWGLALSLVVVMFSFGGIELIGITAGEADEPQKSIPKAINQVIWRILIFYIGTLVVLMILYPWNEVGLEASPFVQIFSNIGIPAAANLLNIVVLTAAISVYNSAIYSNSRMLYGLASQGNAPKILTALTRNGVPMVGIFISSGITLIAVVLNYLFPGKVFMYLVSIAVAAVLVSWFIIIVTHLKFRKAKARLGQDKDLHFKSIGYPIINYLCIVFLIFIAFMMYQIPDTRNALYILPLWIIILAIGYVLKKKK</sequence>
<feature type="transmembrane region" description="Helical" evidence="9">
    <location>
        <begin position="98"/>
        <end position="120"/>
    </location>
</feature>
<dbReference type="Gene3D" id="1.20.1740.10">
    <property type="entry name" value="Amino acid/polyamine transporter I"/>
    <property type="match status" value="1"/>
</dbReference>
<keyword evidence="6" id="KW-0029">Amino-acid transport</keyword>
<comment type="subcellular location">
    <subcellularLocation>
        <location evidence="1">Cell membrane</location>
        <topology evidence="1">Multi-pass membrane protein</topology>
    </subcellularLocation>
</comment>
<evidence type="ECO:0000256" key="3">
    <source>
        <dbReference type="ARBA" id="ARBA00022448"/>
    </source>
</evidence>
<feature type="transmembrane region" description="Helical" evidence="9">
    <location>
        <begin position="429"/>
        <end position="446"/>
    </location>
</feature>
<dbReference type="GO" id="GO:0006865">
    <property type="term" value="P:amino acid transport"/>
    <property type="evidence" value="ECO:0007669"/>
    <property type="project" value="UniProtKB-KW"/>
</dbReference>
<keyword evidence="5 9" id="KW-0812">Transmembrane</keyword>
<dbReference type="InterPro" id="IPR004841">
    <property type="entry name" value="AA-permease/SLC12A_dom"/>
</dbReference>
<evidence type="ECO:0000256" key="9">
    <source>
        <dbReference type="SAM" id="Phobius"/>
    </source>
</evidence>
<proteinExistence type="inferred from homology"/>
<evidence type="ECO:0000313" key="11">
    <source>
        <dbReference type="EMBL" id="STY71689.1"/>
    </source>
</evidence>
<comment type="similarity">
    <text evidence="2">Belongs to the amino acid-polyamine-organocation (APC) superfamily. Amino acid transporter (AAT) (TC 2.A.3.1) family.</text>
</comment>
<dbReference type="RefSeq" id="WP_115151946.1">
    <property type="nucleotide sequence ID" value="NZ_UGPP01000001.1"/>
</dbReference>
<evidence type="ECO:0000256" key="6">
    <source>
        <dbReference type="ARBA" id="ARBA00022970"/>
    </source>
</evidence>
<evidence type="ECO:0000256" key="1">
    <source>
        <dbReference type="ARBA" id="ARBA00004651"/>
    </source>
</evidence>
<feature type="transmembrane region" description="Helical" evidence="9">
    <location>
        <begin position="45"/>
        <end position="64"/>
    </location>
</feature>
<accession>A0A378NVK2</accession>
<feature type="transmembrane region" description="Helical" evidence="9">
    <location>
        <begin position="400"/>
        <end position="423"/>
    </location>
</feature>
<keyword evidence="7 9" id="KW-1133">Transmembrane helix</keyword>